<dbReference type="CDD" id="cd09857">
    <property type="entry name" value="PIN_EXO1"/>
    <property type="match status" value="1"/>
</dbReference>
<dbReference type="GO" id="GO:0006281">
    <property type="term" value="P:DNA repair"/>
    <property type="evidence" value="ECO:0007669"/>
    <property type="project" value="UniProtKB-KW"/>
</dbReference>
<keyword evidence="3" id="KW-0378">Hydrolase</keyword>
<sequence>MGITGLLPIFKQIMKVKNIKEYKNKRIAIDAFGWIHSIATVVSFEIYNGIETTEHLKIFKNKVNELVKNKIIPIFVFDGDFLEAKKETCEYRKANKLKAKKELQIAIESGDEKRARDLMKRCVEITPSFIYDFMMCLNEMKIEFFIAPYEADAQMAYLSKIKYVDYVMTEIQILFYTAVKIFCLSMEMVRSRNLMQMTWKRLKIHFT</sequence>
<dbReference type="PRINTS" id="PR00853">
    <property type="entry name" value="XPGRADSUPER"/>
</dbReference>
<dbReference type="EMBL" id="MNPJ01000014">
    <property type="protein sequence ID" value="OQS55087.1"/>
    <property type="molecule type" value="Genomic_DNA"/>
</dbReference>
<dbReference type="OrthoDB" id="26491at2759"/>
<feature type="domain" description="XPG N-terminal" evidence="8">
    <location>
        <begin position="1"/>
        <end position="99"/>
    </location>
</feature>
<keyword evidence="2" id="KW-0479">Metal-binding</keyword>
<dbReference type="SUPFAM" id="SSF88723">
    <property type="entry name" value="PIN domain-like"/>
    <property type="match status" value="1"/>
</dbReference>
<dbReference type="Pfam" id="PF00752">
    <property type="entry name" value="XPG_N"/>
    <property type="match status" value="1"/>
</dbReference>
<dbReference type="STRING" id="646526.A0A1W0E746"/>
<dbReference type="InterPro" id="IPR006086">
    <property type="entry name" value="XPG-I_dom"/>
</dbReference>
<reference evidence="9 10" key="1">
    <citation type="journal article" date="2017" name="Environ. Microbiol.">
        <title>Decay of the glycolytic pathway and adaptation to intranuclear parasitism within Enterocytozoonidae microsporidia.</title>
        <authorList>
            <person name="Wiredu Boakye D."/>
            <person name="Jaroenlak P."/>
            <person name="Prachumwat A."/>
            <person name="Williams T.A."/>
            <person name="Bateman K.S."/>
            <person name="Itsathitphaisarn O."/>
            <person name="Sritunyalucksana K."/>
            <person name="Paszkiewicz K.H."/>
            <person name="Moore K.A."/>
            <person name="Stentiford G.D."/>
            <person name="Williams B.A."/>
        </authorList>
    </citation>
    <scope>NUCLEOTIDE SEQUENCE [LARGE SCALE GENOMIC DNA]</scope>
    <source>
        <strain evidence="9 10">TH1</strain>
    </source>
</reference>
<dbReference type="SMART" id="SM00485">
    <property type="entry name" value="XPGN"/>
    <property type="match status" value="1"/>
</dbReference>
<accession>A0A1W0E746</accession>
<dbReference type="GO" id="GO:0046872">
    <property type="term" value="F:metal ion binding"/>
    <property type="evidence" value="ECO:0007669"/>
    <property type="project" value="UniProtKB-KW"/>
</dbReference>
<keyword evidence="3" id="KW-0255">Endonuclease</keyword>
<evidence type="ECO:0000256" key="6">
    <source>
        <dbReference type="ARBA" id="ARBA00023204"/>
    </source>
</evidence>
<keyword evidence="7" id="KW-0539">Nucleus</keyword>
<name>A0A1W0E746_9MICR</name>
<dbReference type="PANTHER" id="PTHR11081:SF9">
    <property type="entry name" value="FLAP ENDONUCLEASE 1"/>
    <property type="match status" value="1"/>
</dbReference>
<gene>
    <name evidence="9" type="primary">EXO1</name>
    <name evidence="9" type="ORF">EHP00_319</name>
</gene>
<proteinExistence type="predicted"/>
<dbReference type="GO" id="GO:0005634">
    <property type="term" value="C:nucleus"/>
    <property type="evidence" value="ECO:0007669"/>
    <property type="project" value="UniProtKB-SubCell"/>
</dbReference>
<evidence type="ECO:0000313" key="10">
    <source>
        <dbReference type="Proteomes" id="UP000192758"/>
    </source>
</evidence>
<dbReference type="InterPro" id="IPR006084">
    <property type="entry name" value="XPG/Rad2"/>
</dbReference>
<keyword evidence="10" id="KW-1185">Reference proteome</keyword>
<dbReference type="PANTHER" id="PTHR11081">
    <property type="entry name" value="FLAP ENDONUCLEASE FAMILY MEMBER"/>
    <property type="match status" value="1"/>
</dbReference>
<organism evidence="9 10">
    <name type="scientific">Ecytonucleospora hepatopenaei</name>
    <dbReference type="NCBI Taxonomy" id="646526"/>
    <lineage>
        <taxon>Eukaryota</taxon>
        <taxon>Fungi</taxon>
        <taxon>Fungi incertae sedis</taxon>
        <taxon>Microsporidia</taxon>
        <taxon>Enterocytozoonidae</taxon>
        <taxon>Ecytonucleospora</taxon>
    </lineage>
</organism>
<protein>
    <submittedName>
        <fullName evidence="9">EXO1</fullName>
    </submittedName>
</protein>
<comment type="caution">
    <text evidence="9">The sequence shown here is derived from an EMBL/GenBank/DDBJ whole genome shotgun (WGS) entry which is preliminary data.</text>
</comment>
<evidence type="ECO:0000256" key="4">
    <source>
        <dbReference type="ARBA" id="ARBA00022763"/>
    </source>
</evidence>
<dbReference type="InterPro" id="IPR006085">
    <property type="entry name" value="XPG_DNA_repair_N"/>
</dbReference>
<dbReference type="InterPro" id="IPR044752">
    <property type="entry name" value="PIN-like_EXO1"/>
</dbReference>
<keyword evidence="5" id="KW-0460">Magnesium</keyword>
<dbReference type="AlphaFoldDB" id="A0A1W0E746"/>
<keyword evidence="3" id="KW-0540">Nuclease</keyword>
<evidence type="ECO:0000259" key="8">
    <source>
        <dbReference type="SMART" id="SM00485"/>
    </source>
</evidence>
<dbReference type="Gene3D" id="3.40.50.1010">
    <property type="entry name" value="5'-nuclease"/>
    <property type="match status" value="1"/>
</dbReference>
<dbReference type="InterPro" id="IPR019974">
    <property type="entry name" value="XPG_CS"/>
</dbReference>
<dbReference type="InterPro" id="IPR029060">
    <property type="entry name" value="PIN-like_dom_sf"/>
</dbReference>
<dbReference type="PROSITE" id="PS00841">
    <property type="entry name" value="XPG_1"/>
    <property type="match status" value="1"/>
</dbReference>
<comment type="subcellular location">
    <subcellularLocation>
        <location evidence="1">Nucleus</location>
    </subcellularLocation>
</comment>
<evidence type="ECO:0000313" key="9">
    <source>
        <dbReference type="EMBL" id="OQS55087.1"/>
    </source>
</evidence>
<dbReference type="Proteomes" id="UP000192758">
    <property type="component" value="Unassembled WGS sequence"/>
</dbReference>
<evidence type="ECO:0000256" key="5">
    <source>
        <dbReference type="ARBA" id="ARBA00022842"/>
    </source>
</evidence>
<keyword evidence="6" id="KW-0234">DNA repair</keyword>
<evidence type="ECO:0000256" key="1">
    <source>
        <dbReference type="ARBA" id="ARBA00004123"/>
    </source>
</evidence>
<evidence type="ECO:0000256" key="7">
    <source>
        <dbReference type="ARBA" id="ARBA00023242"/>
    </source>
</evidence>
<dbReference type="Pfam" id="PF00867">
    <property type="entry name" value="XPG_I"/>
    <property type="match status" value="1"/>
</dbReference>
<evidence type="ECO:0000256" key="3">
    <source>
        <dbReference type="ARBA" id="ARBA00022759"/>
    </source>
</evidence>
<dbReference type="VEuPathDB" id="MicrosporidiaDB:EHP00_319"/>
<dbReference type="GO" id="GO:0017108">
    <property type="term" value="F:5'-flap endonuclease activity"/>
    <property type="evidence" value="ECO:0007669"/>
    <property type="project" value="TreeGrafter"/>
</dbReference>
<keyword evidence="4" id="KW-0227">DNA damage</keyword>
<evidence type="ECO:0000256" key="2">
    <source>
        <dbReference type="ARBA" id="ARBA00022723"/>
    </source>
</evidence>